<evidence type="ECO:0000313" key="1">
    <source>
        <dbReference type="EMBL" id="MCS3921136.1"/>
    </source>
</evidence>
<evidence type="ECO:0000313" key="2">
    <source>
        <dbReference type="Proteomes" id="UP001204798"/>
    </source>
</evidence>
<protein>
    <submittedName>
        <fullName evidence="1">Uncharacterized protein</fullName>
    </submittedName>
</protein>
<dbReference type="EMBL" id="JANUCP010000009">
    <property type="protein sequence ID" value="MCS3921136.1"/>
    <property type="molecule type" value="Genomic_DNA"/>
</dbReference>
<organism evidence="1 2">
    <name type="scientific">Candidatus Fervidibacter sacchari</name>
    <dbReference type="NCBI Taxonomy" id="1448929"/>
    <lineage>
        <taxon>Bacteria</taxon>
        <taxon>Candidatus Fervidibacterota</taxon>
        <taxon>Candidatus Fervidibacter</taxon>
    </lineage>
</organism>
<gene>
    <name evidence="1" type="ORF">M2350_003577</name>
</gene>
<dbReference type="Proteomes" id="UP001204798">
    <property type="component" value="Unassembled WGS sequence"/>
</dbReference>
<sequence length="44" mass="4805">MGNDGLRANPNGEVHGMIIPVPVSLVEKAGHNNVPHWLKPKWHG</sequence>
<keyword evidence="2" id="KW-1185">Reference proteome</keyword>
<dbReference type="RefSeq" id="WP_259101988.1">
    <property type="nucleotide sequence ID" value="NZ_CP130454.1"/>
</dbReference>
<reference evidence="1 2" key="1">
    <citation type="submission" date="2022-08" db="EMBL/GenBank/DDBJ databases">
        <title>Bacterial and archaeal communities from various locations to study Microbial Dark Matter (Phase II).</title>
        <authorList>
            <person name="Stepanauskas R."/>
        </authorList>
    </citation>
    <scope>NUCLEOTIDE SEQUENCE [LARGE SCALE GENOMIC DNA]</scope>
    <source>
        <strain evidence="1 2">PD1</strain>
    </source>
</reference>
<name>A0ABT2ET48_9BACT</name>
<accession>A0ABT2ET48</accession>
<proteinExistence type="predicted"/>
<comment type="caution">
    <text evidence="1">The sequence shown here is derived from an EMBL/GenBank/DDBJ whole genome shotgun (WGS) entry which is preliminary data.</text>
</comment>